<protein>
    <submittedName>
        <fullName evidence="1">Uncharacterized protein</fullName>
    </submittedName>
</protein>
<evidence type="ECO:0000313" key="2">
    <source>
        <dbReference type="Proteomes" id="UP001597049"/>
    </source>
</evidence>
<evidence type="ECO:0000313" key="1">
    <source>
        <dbReference type="EMBL" id="MFD0932520.1"/>
    </source>
</evidence>
<name>A0ABW3GRS8_9FLAO</name>
<comment type="caution">
    <text evidence="1">The sequence shown here is derived from an EMBL/GenBank/DDBJ whole genome shotgun (WGS) entry which is preliminary data.</text>
</comment>
<dbReference type="RefSeq" id="WP_379657844.1">
    <property type="nucleotide sequence ID" value="NZ_JBHTIV010000009.1"/>
</dbReference>
<gene>
    <name evidence="1" type="ORF">ACFQ0R_07925</name>
</gene>
<dbReference type="EMBL" id="JBHTIV010000009">
    <property type="protein sequence ID" value="MFD0932520.1"/>
    <property type="molecule type" value="Genomic_DNA"/>
</dbReference>
<organism evidence="1 2">
    <name type="scientific">Psychroflexus salinarum</name>
    <dbReference type="NCBI Taxonomy" id="546024"/>
    <lineage>
        <taxon>Bacteria</taxon>
        <taxon>Pseudomonadati</taxon>
        <taxon>Bacteroidota</taxon>
        <taxon>Flavobacteriia</taxon>
        <taxon>Flavobacteriales</taxon>
        <taxon>Flavobacteriaceae</taxon>
        <taxon>Psychroflexus</taxon>
    </lineage>
</organism>
<accession>A0ABW3GRS8</accession>
<dbReference type="Proteomes" id="UP001597049">
    <property type="component" value="Unassembled WGS sequence"/>
</dbReference>
<reference evidence="2" key="1">
    <citation type="journal article" date="2019" name="Int. J. Syst. Evol. Microbiol.">
        <title>The Global Catalogue of Microorganisms (GCM) 10K type strain sequencing project: providing services to taxonomists for standard genome sequencing and annotation.</title>
        <authorList>
            <consortium name="The Broad Institute Genomics Platform"/>
            <consortium name="The Broad Institute Genome Sequencing Center for Infectious Disease"/>
            <person name="Wu L."/>
            <person name="Ma J."/>
        </authorList>
    </citation>
    <scope>NUCLEOTIDE SEQUENCE [LARGE SCALE GENOMIC DNA]</scope>
    <source>
        <strain evidence="2">CCUG 56752</strain>
    </source>
</reference>
<keyword evidence="2" id="KW-1185">Reference proteome</keyword>
<proteinExistence type="predicted"/>
<sequence>MLETIGSFQSDESESMIIGVAKRENEVYEYVFKLVNCLLTRETQFNHLKSKKFKIGLILKNNKGTINNSLLFDKISLRPSGIDKWFRSIAYHVKPH</sequence>